<dbReference type="InterPro" id="IPR037028">
    <property type="entry name" value="Dr_adhesin_sf"/>
</dbReference>
<dbReference type="Pfam" id="PF05775">
    <property type="entry name" value="AfaD"/>
    <property type="match status" value="1"/>
</dbReference>
<keyword evidence="5" id="KW-1185">Reference proteome</keyword>
<dbReference type="SUPFAM" id="SSF49401">
    <property type="entry name" value="Bacterial adhesins"/>
    <property type="match status" value="1"/>
</dbReference>
<dbReference type="EMBL" id="UFXZ01000001">
    <property type="protein sequence ID" value="STC84544.1"/>
    <property type="molecule type" value="Genomic_DNA"/>
</dbReference>
<gene>
    <name evidence="4" type="primary">afaD</name>
    <name evidence="3" type="ORF">A9798_15345</name>
    <name evidence="4" type="ORF">NCTC12121_00577</name>
</gene>
<dbReference type="KEGG" id="eho:A9798_15345"/>
<accession>A0A376DAA3</accession>
<dbReference type="Proteomes" id="UP000175893">
    <property type="component" value="Chromosome"/>
</dbReference>
<reference evidence="3 5" key="1">
    <citation type="submission" date="2016-06" db="EMBL/GenBank/DDBJ databases">
        <title>Complete genome sequence of Edwardsiella hoshinae ATCC 35051.</title>
        <authorList>
            <person name="Reichley S.R."/>
            <person name="Waldbieser G.C."/>
            <person name="Lawrence M.L."/>
            <person name="Griffin M.J."/>
        </authorList>
    </citation>
    <scope>NUCLEOTIDE SEQUENCE [LARGE SCALE GENOMIC DNA]</scope>
    <source>
        <strain evidence="3 5">ATCC 35051</strain>
    </source>
</reference>
<dbReference type="RefSeq" id="WP_024524432.1">
    <property type="nucleotide sequence ID" value="NZ_CP016043.1"/>
</dbReference>
<organism evidence="4 6">
    <name type="scientific">Edwardsiella hoshinae</name>
    <dbReference type="NCBI Taxonomy" id="93378"/>
    <lineage>
        <taxon>Bacteria</taxon>
        <taxon>Pseudomonadati</taxon>
        <taxon>Pseudomonadota</taxon>
        <taxon>Gammaproteobacteria</taxon>
        <taxon>Enterobacterales</taxon>
        <taxon>Hafniaceae</taxon>
        <taxon>Edwardsiella</taxon>
    </lineage>
</organism>
<dbReference type="CDD" id="cd18776">
    <property type="entry name" value="AfaD-like"/>
    <property type="match status" value="1"/>
</dbReference>
<dbReference type="Gene3D" id="2.60.40.1570">
    <property type="entry name" value="Dr adhesin"/>
    <property type="match status" value="1"/>
</dbReference>
<dbReference type="OrthoDB" id="6638630at2"/>
<evidence type="ECO:0000313" key="6">
    <source>
        <dbReference type="Proteomes" id="UP000255248"/>
    </source>
</evidence>
<proteinExistence type="predicted"/>
<reference evidence="4 6" key="2">
    <citation type="submission" date="2018-06" db="EMBL/GenBank/DDBJ databases">
        <authorList>
            <consortium name="Pathogen Informatics"/>
            <person name="Doyle S."/>
        </authorList>
    </citation>
    <scope>NUCLEOTIDE SEQUENCE [LARGE SCALE GENOMIC DNA]</scope>
    <source>
        <strain evidence="4 6">NCTC12121</strain>
    </source>
</reference>
<feature type="chain" id="PRO_5016780335" evidence="2">
    <location>
        <begin position="24"/>
        <end position="145"/>
    </location>
</feature>
<evidence type="ECO:0000313" key="5">
    <source>
        <dbReference type="Proteomes" id="UP000175893"/>
    </source>
</evidence>
<dbReference type="EMBL" id="CP016043">
    <property type="protein sequence ID" value="AOV98193.1"/>
    <property type="molecule type" value="Genomic_DNA"/>
</dbReference>
<evidence type="ECO:0000256" key="1">
    <source>
        <dbReference type="ARBA" id="ARBA00022729"/>
    </source>
</evidence>
<evidence type="ECO:0000313" key="4">
    <source>
        <dbReference type="EMBL" id="STC84544.1"/>
    </source>
</evidence>
<dbReference type="InterPro" id="IPR008394">
    <property type="entry name" value="AfaD"/>
</dbReference>
<feature type="signal peptide" evidence="2">
    <location>
        <begin position="1"/>
        <end position="23"/>
    </location>
</feature>
<evidence type="ECO:0000313" key="3">
    <source>
        <dbReference type="EMBL" id="AOV98193.1"/>
    </source>
</evidence>
<sequence>MTRRKIKSLFAVCMILASMQAHADDNVDITLNSVANLSPQLRDGQRIGQGQIQTQQAHRGFQVWLEAPRSSEAPNRYILMGKNNRQHKLFVIIGQAGWQPDSQGGLGIIKLTRDRQARFDIVVNGGQYAPIDTYTVTVQGRYLEP</sequence>
<dbReference type="InterPro" id="IPR008966">
    <property type="entry name" value="Adhesion_dom_sf"/>
</dbReference>
<name>A0A376DAA3_9GAMM</name>
<dbReference type="Proteomes" id="UP000255248">
    <property type="component" value="Unassembled WGS sequence"/>
</dbReference>
<evidence type="ECO:0000256" key="2">
    <source>
        <dbReference type="SAM" id="SignalP"/>
    </source>
</evidence>
<dbReference type="AlphaFoldDB" id="A0A376DAA3"/>
<protein>
    <submittedName>
        <fullName evidence="3">Invasin</fullName>
    </submittedName>
    <submittedName>
        <fullName evidence="4">Putative pilin structural protein SafD</fullName>
    </submittedName>
</protein>
<keyword evidence="1 2" id="KW-0732">Signal</keyword>